<reference evidence="7 8" key="1">
    <citation type="submission" date="2019-04" db="EMBL/GenBank/DDBJ databases">
        <title>Cohnella sp. nov., isolated from soil.</title>
        <authorList>
            <person name="Kim W."/>
        </authorList>
    </citation>
    <scope>NUCLEOTIDE SEQUENCE [LARGE SCALE GENOMIC DNA]</scope>
    <source>
        <strain evidence="7 8">CAU 1483</strain>
    </source>
</reference>
<gene>
    <name evidence="6" type="primary">prmA</name>
    <name evidence="7" type="ORF">E5161_06055</name>
</gene>
<keyword evidence="7" id="KW-0687">Ribonucleoprotein</keyword>
<keyword evidence="4 6" id="KW-0808">Transferase</keyword>
<dbReference type="CDD" id="cd02440">
    <property type="entry name" value="AdoMet_MTases"/>
    <property type="match status" value="1"/>
</dbReference>
<dbReference type="Proteomes" id="UP000309673">
    <property type="component" value="Unassembled WGS sequence"/>
</dbReference>
<sequence>MLWHEITVLATEPSQEMIAHYMSELGAGGVAIEESWSPDKPYDTSLGQWFDKPLNDIRPGYAVIKGYFAEGTDFERVRAELVELIQGLPEFGYDPGEFTVQTGEVKEEDWADAWKKYFKPLRVSERLTIKPTWEEYTPEDDELIIELDPGMAFGTGTHPTTALCLRTLESAIRAGDAVIDVGTGSGILSIGAIKLGASRVLALDLDPVAVSSATENIKLNGLQNEIQVRQSDLLGILNERDTAAGSALAVKPPVDLVVANILAEIILLFIADVMEVLKPGGIYIASGIYKNKEEDVEAGLLAAGFEIIDRVRQDDWIAFVAGKPKEDEEEA</sequence>
<evidence type="ECO:0000256" key="1">
    <source>
        <dbReference type="ARBA" id="ARBA00009741"/>
    </source>
</evidence>
<keyword evidence="7" id="KW-0689">Ribosomal protein</keyword>
<feature type="binding site" evidence="6">
    <location>
        <position position="161"/>
    </location>
    <ligand>
        <name>S-adenosyl-L-methionine</name>
        <dbReference type="ChEBI" id="CHEBI:59789"/>
    </ligand>
</feature>
<proteinExistence type="inferred from homology"/>
<dbReference type="AlphaFoldDB" id="A0A4U0FGS8"/>
<dbReference type="PANTHER" id="PTHR43648:SF1">
    <property type="entry name" value="ELECTRON TRANSFER FLAVOPROTEIN BETA SUBUNIT LYSINE METHYLTRANSFERASE"/>
    <property type="match status" value="1"/>
</dbReference>
<keyword evidence="5 6" id="KW-0949">S-adenosyl-L-methionine</keyword>
<evidence type="ECO:0000256" key="5">
    <source>
        <dbReference type="ARBA" id="ARBA00022691"/>
    </source>
</evidence>
<dbReference type="EC" id="2.1.1.-" evidence="6"/>
<dbReference type="PANTHER" id="PTHR43648">
    <property type="entry name" value="ELECTRON TRANSFER FLAVOPROTEIN BETA SUBUNIT LYSINE METHYLTRANSFERASE"/>
    <property type="match status" value="1"/>
</dbReference>
<dbReference type="RefSeq" id="WP_136776965.1">
    <property type="nucleotide sequence ID" value="NZ_SUPK01000002.1"/>
</dbReference>
<dbReference type="NCBIfam" id="TIGR00406">
    <property type="entry name" value="prmA"/>
    <property type="match status" value="1"/>
</dbReference>
<dbReference type="GO" id="GO:0016279">
    <property type="term" value="F:protein-lysine N-methyltransferase activity"/>
    <property type="evidence" value="ECO:0007669"/>
    <property type="project" value="RHEA"/>
</dbReference>
<comment type="similarity">
    <text evidence="1 6">Belongs to the methyltransferase superfamily. PrmA family.</text>
</comment>
<dbReference type="InterPro" id="IPR050078">
    <property type="entry name" value="Ribosomal_L11_MeTrfase_PrmA"/>
</dbReference>
<dbReference type="GO" id="GO:0005737">
    <property type="term" value="C:cytoplasm"/>
    <property type="evidence" value="ECO:0007669"/>
    <property type="project" value="UniProtKB-SubCell"/>
</dbReference>
<comment type="catalytic activity">
    <reaction evidence="6">
        <text>L-lysyl-[protein] + 3 S-adenosyl-L-methionine = N(6),N(6),N(6)-trimethyl-L-lysyl-[protein] + 3 S-adenosyl-L-homocysteine + 3 H(+)</text>
        <dbReference type="Rhea" id="RHEA:54192"/>
        <dbReference type="Rhea" id="RHEA-COMP:9752"/>
        <dbReference type="Rhea" id="RHEA-COMP:13826"/>
        <dbReference type="ChEBI" id="CHEBI:15378"/>
        <dbReference type="ChEBI" id="CHEBI:29969"/>
        <dbReference type="ChEBI" id="CHEBI:57856"/>
        <dbReference type="ChEBI" id="CHEBI:59789"/>
        <dbReference type="ChEBI" id="CHEBI:61961"/>
    </reaction>
</comment>
<comment type="subcellular location">
    <subcellularLocation>
        <location evidence="6">Cytoplasm</location>
    </subcellularLocation>
</comment>
<dbReference type="HAMAP" id="MF_00735">
    <property type="entry name" value="Methyltr_PrmA"/>
    <property type="match status" value="1"/>
</dbReference>
<dbReference type="InterPro" id="IPR004498">
    <property type="entry name" value="Ribosomal_PrmA_MeTrfase"/>
</dbReference>
<dbReference type="GO" id="GO:0005840">
    <property type="term" value="C:ribosome"/>
    <property type="evidence" value="ECO:0007669"/>
    <property type="project" value="UniProtKB-KW"/>
</dbReference>
<keyword evidence="2 6" id="KW-0963">Cytoplasm</keyword>
<dbReference type="GO" id="GO:0032259">
    <property type="term" value="P:methylation"/>
    <property type="evidence" value="ECO:0007669"/>
    <property type="project" value="UniProtKB-KW"/>
</dbReference>
<organism evidence="7 8">
    <name type="scientific">Cohnella pontilimi</name>
    <dbReference type="NCBI Taxonomy" id="2564100"/>
    <lineage>
        <taxon>Bacteria</taxon>
        <taxon>Bacillati</taxon>
        <taxon>Bacillota</taxon>
        <taxon>Bacilli</taxon>
        <taxon>Bacillales</taxon>
        <taxon>Paenibacillaceae</taxon>
        <taxon>Cohnella</taxon>
    </lineage>
</organism>
<name>A0A4U0FGS8_9BACL</name>
<dbReference type="InterPro" id="IPR029063">
    <property type="entry name" value="SAM-dependent_MTases_sf"/>
</dbReference>
<feature type="binding site" evidence="6">
    <location>
        <position position="204"/>
    </location>
    <ligand>
        <name>S-adenosyl-L-methionine</name>
        <dbReference type="ChEBI" id="CHEBI:59789"/>
    </ligand>
</feature>
<evidence type="ECO:0000313" key="7">
    <source>
        <dbReference type="EMBL" id="TJY43604.1"/>
    </source>
</evidence>
<dbReference type="OrthoDB" id="9785995at2"/>
<evidence type="ECO:0000256" key="4">
    <source>
        <dbReference type="ARBA" id="ARBA00022679"/>
    </source>
</evidence>
<evidence type="ECO:0000256" key="2">
    <source>
        <dbReference type="ARBA" id="ARBA00022490"/>
    </source>
</evidence>
<keyword evidence="3 6" id="KW-0489">Methyltransferase</keyword>
<evidence type="ECO:0000256" key="6">
    <source>
        <dbReference type="HAMAP-Rule" id="MF_00735"/>
    </source>
</evidence>
<dbReference type="EMBL" id="SUPK01000002">
    <property type="protein sequence ID" value="TJY43604.1"/>
    <property type="molecule type" value="Genomic_DNA"/>
</dbReference>
<feature type="binding site" evidence="6">
    <location>
        <position position="182"/>
    </location>
    <ligand>
        <name>S-adenosyl-L-methionine</name>
        <dbReference type="ChEBI" id="CHEBI:59789"/>
    </ligand>
</feature>
<evidence type="ECO:0000256" key="3">
    <source>
        <dbReference type="ARBA" id="ARBA00022603"/>
    </source>
</evidence>
<accession>A0A4U0FGS8</accession>
<dbReference type="Pfam" id="PF06325">
    <property type="entry name" value="PrmA"/>
    <property type="match status" value="1"/>
</dbReference>
<dbReference type="PIRSF" id="PIRSF000401">
    <property type="entry name" value="RPL11_MTase"/>
    <property type="match status" value="1"/>
</dbReference>
<comment type="function">
    <text evidence="6">Methylates ribosomal protein L11.</text>
</comment>
<keyword evidence="8" id="KW-1185">Reference proteome</keyword>
<evidence type="ECO:0000313" key="8">
    <source>
        <dbReference type="Proteomes" id="UP000309673"/>
    </source>
</evidence>
<protein>
    <recommendedName>
        <fullName evidence="6">Ribosomal protein L11 methyltransferase</fullName>
        <shortName evidence="6">L11 Mtase</shortName>
        <ecNumber evidence="6">2.1.1.-</ecNumber>
    </recommendedName>
</protein>
<dbReference type="SUPFAM" id="SSF53335">
    <property type="entry name" value="S-adenosyl-L-methionine-dependent methyltransferases"/>
    <property type="match status" value="1"/>
</dbReference>
<feature type="binding site" evidence="6">
    <location>
        <position position="260"/>
    </location>
    <ligand>
        <name>S-adenosyl-L-methionine</name>
        <dbReference type="ChEBI" id="CHEBI:59789"/>
    </ligand>
</feature>
<comment type="caution">
    <text evidence="7">The sequence shown here is derived from an EMBL/GenBank/DDBJ whole genome shotgun (WGS) entry which is preliminary data.</text>
</comment>
<dbReference type="Gene3D" id="3.40.50.150">
    <property type="entry name" value="Vaccinia Virus protein VP39"/>
    <property type="match status" value="1"/>
</dbReference>